<accession>A0ABN6FJ49</accession>
<evidence type="ECO:0000313" key="2">
    <source>
        <dbReference type="Proteomes" id="UP001319861"/>
    </source>
</evidence>
<keyword evidence="2" id="KW-1185">Reference proteome</keyword>
<dbReference type="Proteomes" id="UP001319861">
    <property type="component" value="Chromosome"/>
</dbReference>
<sequence length="44" mass="4717">MEKGRLVEKGATEHVFDAPQQEYTRALLDAIPGGKLLLPPNAAA</sequence>
<proteinExistence type="predicted"/>
<protein>
    <submittedName>
        <fullName evidence="1">Uncharacterized protein</fullName>
    </submittedName>
</protein>
<name>A0ABN6FJ49_SINCY</name>
<reference evidence="1 2" key="1">
    <citation type="journal article" date="2021" name="J. Biosci. Bioeng.">
        <title>Identification and characterization of a chc gene cluster responsible for the aromatization pathway of cyclohexanecarboxylate degradation in Sinomonas cyclohexanicum ATCC 51369.</title>
        <authorList>
            <person name="Yamamoto T."/>
            <person name="Hasegawa Y."/>
            <person name="Lau P.C.K."/>
            <person name="Iwaki H."/>
        </authorList>
    </citation>
    <scope>NUCLEOTIDE SEQUENCE [LARGE SCALE GENOMIC DNA]</scope>
    <source>
        <strain evidence="1 2">ATCC 51369</strain>
    </source>
</reference>
<evidence type="ECO:0000313" key="1">
    <source>
        <dbReference type="EMBL" id="BCT76912.1"/>
    </source>
</evidence>
<gene>
    <name evidence="1" type="ORF">SCMU_27540</name>
</gene>
<organism evidence="1 2">
    <name type="scientific">Sinomonas cyclohexanicum</name>
    <name type="common">Corynebacterium cyclohexanicum</name>
    <dbReference type="NCBI Taxonomy" id="322009"/>
    <lineage>
        <taxon>Bacteria</taxon>
        <taxon>Bacillati</taxon>
        <taxon>Actinomycetota</taxon>
        <taxon>Actinomycetes</taxon>
        <taxon>Micrococcales</taxon>
        <taxon>Micrococcaceae</taxon>
        <taxon>Sinomonas</taxon>
    </lineage>
</organism>
<dbReference type="EMBL" id="AP024525">
    <property type="protein sequence ID" value="BCT76912.1"/>
    <property type="molecule type" value="Genomic_DNA"/>
</dbReference>
<dbReference type="RefSeq" id="WP_274602863.1">
    <property type="nucleotide sequence ID" value="NZ_AP024525.1"/>
</dbReference>